<gene>
    <name evidence="1" type="ORF">LCGC14_1283660</name>
</gene>
<sequence length="94" mass="10708">MHNHFSGPEKRSTTQTTPPYFGFTPAHARLLNHKTGTPYKMLTDKHGIEWLVNFVVDHGRFMELIMVGTAGKVRRVLTSSNYIDYTITLGPEDM</sequence>
<evidence type="ECO:0000313" key="1">
    <source>
        <dbReference type="EMBL" id="KKM85976.1"/>
    </source>
</evidence>
<accession>A0A0F9LFJ6</accession>
<proteinExistence type="predicted"/>
<dbReference type="AlphaFoldDB" id="A0A0F9LFJ6"/>
<name>A0A0F9LFJ6_9ZZZZ</name>
<reference evidence="1" key="1">
    <citation type="journal article" date="2015" name="Nature">
        <title>Complex archaea that bridge the gap between prokaryotes and eukaryotes.</title>
        <authorList>
            <person name="Spang A."/>
            <person name="Saw J.H."/>
            <person name="Jorgensen S.L."/>
            <person name="Zaremba-Niedzwiedzka K."/>
            <person name="Martijn J."/>
            <person name="Lind A.E."/>
            <person name="van Eijk R."/>
            <person name="Schleper C."/>
            <person name="Guy L."/>
            <person name="Ettema T.J."/>
        </authorList>
    </citation>
    <scope>NUCLEOTIDE SEQUENCE</scope>
</reference>
<protein>
    <submittedName>
        <fullName evidence="1">Uncharacterized protein</fullName>
    </submittedName>
</protein>
<dbReference type="EMBL" id="LAZR01007327">
    <property type="protein sequence ID" value="KKM85976.1"/>
    <property type="molecule type" value="Genomic_DNA"/>
</dbReference>
<comment type="caution">
    <text evidence="1">The sequence shown here is derived from an EMBL/GenBank/DDBJ whole genome shotgun (WGS) entry which is preliminary data.</text>
</comment>
<organism evidence="1">
    <name type="scientific">marine sediment metagenome</name>
    <dbReference type="NCBI Taxonomy" id="412755"/>
    <lineage>
        <taxon>unclassified sequences</taxon>
        <taxon>metagenomes</taxon>
        <taxon>ecological metagenomes</taxon>
    </lineage>
</organism>